<evidence type="ECO:0000259" key="9">
    <source>
        <dbReference type="PROSITE" id="PS50157"/>
    </source>
</evidence>
<evidence type="ECO:0000256" key="8">
    <source>
        <dbReference type="SAM" id="MobiDB-lite"/>
    </source>
</evidence>
<protein>
    <submittedName>
        <fullName evidence="11">Zinc finger protein</fullName>
    </submittedName>
</protein>
<evidence type="ECO:0000256" key="3">
    <source>
        <dbReference type="ARBA" id="ARBA00022737"/>
    </source>
</evidence>
<feature type="domain" description="C2H2-type" evidence="9">
    <location>
        <begin position="116"/>
        <end position="143"/>
    </location>
</feature>
<comment type="subcellular location">
    <subcellularLocation>
        <location evidence="1">Nucleus</location>
    </subcellularLocation>
</comment>
<dbReference type="PANTHER" id="PTHR24381:SF393">
    <property type="entry name" value="CHROMATIN-LINKED ADAPTOR FOR MSL PROTEINS, ISOFORM B"/>
    <property type="match status" value="1"/>
</dbReference>
<dbReference type="InterPro" id="IPR036236">
    <property type="entry name" value="Znf_C2H2_sf"/>
</dbReference>
<keyword evidence="6" id="KW-0539">Nucleus</keyword>
<evidence type="ECO:0000256" key="2">
    <source>
        <dbReference type="ARBA" id="ARBA00022723"/>
    </source>
</evidence>
<dbReference type="FunFam" id="3.30.160.60:FF:000688">
    <property type="entry name" value="zinc finger protein 197 isoform X1"/>
    <property type="match status" value="1"/>
</dbReference>
<dbReference type="PANTHER" id="PTHR24381">
    <property type="entry name" value="ZINC FINGER PROTEIN"/>
    <property type="match status" value="1"/>
</dbReference>
<dbReference type="AlphaFoldDB" id="A0A1I7W5R2"/>
<dbReference type="FunFam" id="3.30.160.60:FF:002343">
    <property type="entry name" value="Zinc finger protein 33A"/>
    <property type="match status" value="1"/>
</dbReference>
<dbReference type="GO" id="GO:0000977">
    <property type="term" value="F:RNA polymerase II transcription regulatory region sequence-specific DNA binding"/>
    <property type="evidence" value="ECO:0007669"/>
    <property type="project" value="TreeGrafter"/>
</dbReference>
<keyword evidence="4 7" id="KW-0863">Zinc-finger</keyword>
<dbReference type="GO" id="GO:0008270">
    <property type="term" value="F:zinc ion binding"/>
    <property type="evidence" value="ECO:0007669"/>
    <property type="project" value="UniProtKB-KW"/>
</dbReference>
<evidence type="ECO:0000313" key="11">
    <source>
        <dbReference type="WBParaSite" id="EN70_9959"/>
    </source>
</evidence>
<dbReference type="STRING" id="7209.A0A1I7W5R2"/>
<accession>A0A1I7W5R2</accession>
<feature type="domain" description="C2H2-type" evidence="9">
    <location>
        <begin position="196"/>
        <end position="223"/>
    </location>
</feature>
<dbReference type="SUPFAM" id="SSF57667">
    <property type="entry name" value="beta-beta-alpha zinc fingers"/>
    <property type="match status" value="2"/>
</dbReference>
<name>A0A1I7W5R2_LOALO</name>
<evidence type="ECO:0000313" key="10">
    <source>
        <dbReference type="Proteomes" id="UP000095285"/>
    </source>
</evidence>
<dbReference type="Proteomes" id="UP000095285">
    <property type="component" value="Unassembled WGS sequence"/>
</dbReference>
<feature type="region of interest" description="Disordered" evidence="8">
    <location>
        <begin position="142"/>
        <end position="165"/>
    </location>
</feature>
<keyword evidence="2" id="KW-0479">Metal-binding</keyword>
<keyword evidence="5" id="KW-0862">Zinc</keyword>
<evidence type="ECO:0000256" key="7">
    <source>
        <dbReference type="PROSITE-ProRule" id="PRU00042"/>
    </source>
</evidence>
<reference evidence="10" key="1">
    <citation type="submission" date="2012-04" db="EMBL/GenBank/DDBJ databases">
        <title>The Genome Sequence of Loa loa.</title>
        <authorList>
            <consortium name="The Broad Institute Genome Sequencing Platform"/>
            <consortium name="Broad Institute Genome Sequencing Center for Infectious Disease"/>
            <person name="Nutman T.B."/>
            <person name="Fink D.L."/>
            <person name="Russ C."/>
            <person name="Young S."/>
            <person name="Zeng Q."/>
            <person name="Gargeya S."/>
            <person name="Alvarado L."/>
            <person name="Berlin A."/>
            <person name="Chapman S.B."/>
            <person name="Chen Z."/>
            <person name="Freedman E."/>
            <person name="Gellesch M."/>
            <person name="Goldberg J."/>
            <person name="Griggs A."/>
            <person name="Gujja S."/>
            <person name="Heilman E.R."/>
            <person name="Heiman D."/>
            <person name="Howarth C."/>
            <person name="Mehta T."/>
            <person name="Neiman D."/>
            <person name="Pearson M."/>
            <person name="Roberts A."/>
            <person name="Saif S."/>
            <person name="Shea T."/>
            <person name="Shenoy N."/>
            <person name="Sisk P."/>
            <person name="Stolte C."/>
            <person name="Sykes S."/>
            <person name="White J."/>
            <person name="Yandava C."/>
            <person name="Haas B."/>
            <person name="Henn M.R."/>
            <person name="Nusbaum C."/>
            <person name="Birren B."/>
        </authorList>
    </citation>
    <scope>NUCLEOTIDE SEQUENCE [LARGE SCALE GENOMIC DNA]</scope>
</reference>
<dbReference type="SMART" id="SM00355">
    <property type="entry name" value="ZnF_C2H2"/>
    <property type="match status" value="2"/>
</dbReference>
<dbReference type="InterPro" id="IPR013087">
    <property type="entry name" value="Znf_C2H2_type"/>
</dbReference>
<reference evidence="11" key="2">
    <citation type="submission" date="2016-11" db="UniProtKB">
        <authorList>
            <consortium name="WormBaseParasite"/>
        </authorList>
    </citation>
    <scope>IDENTIFICATION</scope>
</reference>
<organism evidence="10 11">
    <name type="scientific">Loa loa</name>
    <name type="common">Eye worm</name>
    <name type="synonym">Filaria loa</name>
    <dbReference type="NCBI Taxonomy" id="7209"/>
    <lineage>
        <taxon>Eukaryota</taxon>
        <taxon>Metazoa</taxon>
        <taxon>Ecdysozoa</taxon>
        <taxon>Nematoda</taxon>
        <taxon>Chromadorea</taxon>
        <taxon>Rhabditida</taxon>
        <taxon>Spirurina</taxon>
        <taxon>Spiruromorpha</taxon>
        <taxon>Filarioidea</taxon>
        <taxon>Onchocercidae</taxon>
        <taxon>Loa</taxon>
    </lineage>
</organism>
<proteinExistence type="predicted"/>
<keyword evidence="10" id="KW-1185">Reference proteome</keyword>
<dbReference type="PROSITE" id="PS00028">
    <property type="entry name" value="ZINC_FINGER_C2H2_1"/>
    <property type="match status" value="1"/>
</dbReference>
<feature type="region of interest" description="Disordered" evidence="8">
    <location>
        <begin position="1"/>
        <end position="29"/>
    </location>
</feature>
<dbReference type="WBParaSite" id="EN70_9959">
    <property type="protein sequence ID" value="EN70_9959"/>
    <property type="gene ID" value="EN70_9959"/>
</dbReference>
<evidence type="ECO:0000256" key="4">
    <source>
        <dbReference type="ARBA" id="ARBA00022771"/>
    </source>
</evidence>
<evidence type="ECO:0000256" key="5">
    <source>
        <dbReference type="ARBA" id="ARBA00022833"/>
    </source>
</evidence>
<dbReference type="GO" id="GO:0000981">
    <property type="term" value="F:DNA-binding transcription factor activity, RNA polymerase II-specific"/>
    <property type="evidence" value="ECO:0007669"/>
    <property type="project" value="TreeGrafter"/>
</dbReference>
<evidence type="ECO:0000256" key="1">
    <source>
        <dbReference type="ARBA" id="ARBA00004123"/>
    </source>
</evidence>
<evidence type="ECO:0000256" key="6">
    <source>
        <dbReference type="ARBA" id="ARBA00023242"/>
    </source>
</evidence>
<dbReference type="GO" id="GO:0005634">
    <property type="term" value="C:nucleus"/>
    <property type="evidence" value="ECO:0007669"/>
    <property type="project" value="UniProtKB-SubCell"/>
</dbReference>
<sequence length="258" mass="29425">MLRVCGGRIEPPDASIAETSGGQAELSETDQEDAARSLNLPIQEASRKQTSVGNMPKKIWLTRYQNEASNNQILRRKNPENTIHTGEKRFKCEISKKDFDVPSSIHMMNHTGEKQYSCPQYGKNFTHTTSLNAHKKIHTGKKSYQNETSNNQIHKRKHPENTTHTGEKRFKCEISKKDFVAPPRTHTMNHTSEKPFSCSECNMSFIWPSLLNMHKKIHTGKKPYSCSECGKSFASQRVCICITNFTPMRNRTLVRNVG</sequence>
<feature type="compositionally biased region" description="Polar residues" evidence="8">
    <location>
        <begin position="142"/>
        <end position="152"/>
    </location>
</feature>
<dbReference type="Gene3D" id="3.30.160.60">
    <property type="entry name" value="Classic Zinc Finger"/>
    <property type="match status" value="4"/>
</dbReference>
<keyword evidence="3" id="KW-0677">Repeat</keyword>
<dbReference type="PROSITE" id="PS50157">
    <property type="entry name" value="ZINC_FINGER_C2H2_2"/>
    <property type="match status" value="2"/>
</dbReference>
<dbReference type="FunFam" id="3.30.160.60:FF:000358">
    <property type="entry name" value="zinc finger protein 24"/>
    <property type="match status" value="1"/>
</dbReference>